<sequence length="774" mass="82017">MVSSFRSMLLLSSILLCRFLRGQSSVAKVPTVSIHQSQVTGVKDLSWNNGANTLQAQLQTLGFAVQVAADGEPTNTGTTGAPDAYIIPVQHDQVLYFSADYMDGMSSFVASGGLVILLDAGIGDGASIRDFISVALEYKGKWHRCKYACIAGQLRRSVRPTLSRSAPFFLPEVGRTTNPWPRELEGARATRLSTWCHHEDSDAVTVPLYTATGDEGTLLVAQAFGKVGVPGAIVWLGYSWKAGPQEQWDALLNKIITDFAAGVRSPAFTSGLPDTASLQKPLAMPEATIDIDNVQDTIFHRALSSLGAYPTPEAPPSPVPPSPEPPSPSPPSPQPPSPEPPSPSRPPRPPPKKSPRPPPKKDKEEAKPSPLPAKPSRPPPKDKAKGDKPGDDRRRSLLGTGTYPPPLLPANPPTSPSPAPPPQLPEPPSPRPPSPQPPSPEPPSPSRPPRPPPKKSPRPPPKKDKEEAKPSPLPAKPSRPPPKDKAKGDKPGDDRRRSLLGTGTYPPPLLPANPPTSPSPAPPPQLPEPPSPSPPSPQPPSPEPPSPSRPPRPPPKKSPRPPPKKDKEEAKPSPLPAKPSRPPPKDKAKGDKPGDDRRRSLLGTGTYPPPLLPANPPTSPSPAPPPQLPEPPSPSPPSPQPPSPEPPSPSRPPRPPPKKSPRPPPKKDKEEAKPSPLPAKPSRPPPKDKAKGDKPGDDRRRSLLGTGTYPPPLLPANPPTSPSPAPPPQLPEPPSPSPPSPQPPSPEPPSPSRPPRPPPKKSPRPPPKKDKASG</sequence>
<keyword evidence="4" id="KW-1185">Reference proteome</keyword>
<feature type="compositionally biased region" description="Basic and acidic residues" evidence="1">
    <location>
        <begin position="685"/>
        <end position="701"/>
    </location>
</feature>
<feature type="compositionally biased region" description="Basic and acidic residues" evidence="1">
    <location>
        <begin position="481"/>
        <end position="497"/>
    </location>
</feature>
<feature type="compositionally biased region" description="Pro residues" evidence="1">
    <location>
        <begin position="471"/>
        <end position="480"/>
    </location>
</feature>
<evidence type="ECO:0000313" key="4">
    <source>
        <dbReference type="Proteomes" id="UP000747399"/>
    </source>
</evidence>
<feature type="signal peptide" evidence="2">
    <location>
        <begin position="1"/>
        <end position="24"/>
    </location>
</feature>
<dbReference type="AlphaFoldDB" id="A0A8J4F5K6"/>
<feature type="compositionally biased region" description="Pro residues" evidence="1">
    <location>
        <begin position="369"/>
        <end position="378"/>
    </location>
</feature>
<feature type="compositionally biased region" description="Pro residues" evidence="1">
    <location>
        <begin position="505"/>
        <end position="553"/>
    </location>
</feature>
<dbReference type="EMBL" id="BNCO01000041">
    <property type="protein sequence ID" value="GIL60760.1"/>
    <property type="molecule type" value="Genomic_DNA"/>
</dbReference>
<feature type="region of interest" description="Disordered" evidence="1">
    <location>
        <begin position="307"/>
        <end position="774"/>
    </location>
</feature>
<organism evidence="3 4">
    <name type="scientific">Volvox africanus</name>
    <dbReference type="NCBI Taxonomy" id="51714"/>
    <lineage>
        <taxon>Eukaryota</taxon>
        <taxon>Viridiplantae</taxon>
        <taxon>Chlorophyta</taxon>
        <taxon>core chlorophytes</taxon>
        <taxon>Chlorophyceae</taxon>
        <taxon>CS clade</taxon>
        <taxon>Chlamydomonadales</taxon>
        <taxon>Volvocaceae</taxon>
        <taxon>Volvox</taxon>
    </lineage>
</organism>
<name>A0A8J4F5K6_9CHLO</name>
<feature type="compositionally biased region" description="Pro residues" evidence="1">
    <location>
        <begin position="573"/>
        <end position="582"/>
    </location>
</feature>
<protein>
    <submittedName>
        <fullName evidence="3">Uncharacterized protein</fullName>
    </submittedName>
</protein>
<reference evidence="3" key="1">
    <citation type="journal article" date="2021" name="Proc. Natl. Acad. Sci. U.S.A.">
        <title>Three genomes in the algal genus Volvox reveal the fate of a haploid sex-determining region after a transition to homothallism.</title>
        <authorList>
            <person name="Yamamoto K."/>
            <person name="Hamaji T."/>
            <person name="Kawai-Toyooka H."/>
            <person name="Matsuzaki R."/>
            <person name="Takahashi F."/>
            <person name="Nishimura Y."/>
            <person name="Kawachi M."/>
            <person name="Noguchi H."/>
            <person name="Minakuchi Y."/>
            <person name="Umen J.G."/>
            <person name="Toyoda A."/>
            <person name="Nozaki H."/>
        </authorList>
    </citation>
    <scope>NUCLEOTIDE SEQUENCE</scope>
    <source>
        <strain evidence="3">NIES-3780</strain>
    </source>
</reference>
<proteinExistence type="predicted"/>
<gene>
    <name evidence="3" type="ORF">Vafri_15299</name>
</gene>
<dbReference type="Proteomes" id="UP000747399">
    <property type="component" value="Unassembled WGS sequence"/>
</dbReference>
<keyword evidence="2" id="KW-0732">Signal</keyword>
<feature type="compositionally biased region" description="Basic and acidic residues" evidence="1">
    <location>
        <begin position="583"/>
        <end position="599"/>
    </location>
</feature>
<evidence type="ECO:0000313" key="3">
    <source>
        <dbReference type="EMBL" id="GIL60760.1"/>
    </source>
</evidence>
<feature type="compositionally biased region" description="Pro residues" evidence="1">
    <location>
        <begin position="675"/>
        <end position="684"/>
    </location>
</feature>
<feature type="chain" id="PRO_5035211905" evidence="2">
    <location>
        <begin position="25"/>
        <end position="774"/>
    </location>
</feature>
<evidence type="ECO:0000256" key="2">
    <source>
        <dbReference type="SAM" id="SignalP"/>
    </source>
</evidence>
<accession>A0A8J4F5K6</accession>
<feature type="compositionally biased region" description="Basic and acidic residues" evidence="1">
    <location>
        <begin position="379"/>
        <end position="395"/>
    </location>
</feature>
<feature type="compositionally biased region" description="Pro residues" evidence="1">
    <location>
        <begin position="403"/>
        <end position="451"/>
    </location>
</feature>
<feature type="compositionally biased region" description="Pro residues" evidence="1">
    <location>
        <begin position="709"/>
        <end position="757"/>
    </location>
</feature>
<comment type="caution">
    <text evidence="3">The sequence shown here is derived from an EMBL/GenBank/DDBJ whole genome shotgun (WGS) entry which is preliminary data.</text>
</comment>
<feature type="compositionally biased region" description="Pro residues" evidence="1">
    <location>
        <begin position="312"/>
        <end position="349"/>
    </location>
</feature>
<evidence type="ECO:0000256" key="1">
    <source>
        <dbReference type="SAM" id="MobiDB-lite"/>
    </source>
</evidence>
<feature type="compositionally biased region" description="Pro residues" evidence="1">
    <location>
        <begin position="607"/>
        <end position="655"/>
    </location>
</feature>